<evidence type="ECO:0000256" key="3">
    <source>
        <dbReference type="ARBA" id="ARBA00022448"/>
    </source>
</evidence>
<dbReference type="InterPro" id="IPR036259">
    <property type="entry name" value="MFS_trans_sf"/>
</dbReference>
<evidence type="ECO:0000313" key="15">
    <source>
        <dbReference type="EMBL" id="CAD7078120.1"/>
    </source>
</evidence>
<evidence type="ECO:0000259" key="14">
    <source>
        <dbReference type="PROSITE" id="PS50850"/>
    </source>
</evidence>
<evidence type="ECO:0000256" key="8">
    <source>
        <dbReference type="ARBA" id="ARBA00023065"/>
    </source>
</evidence>
<keyword evidence="10" id="KW-0739">Sodium transport</keyword>
<dbReference type="FunFam" id="1.20.1250.20:FF:000003">
    <property type="entry name" value="Solute carrier family 17 member 3"/>
    <property type="match status" value="1"/>
</dbReference>
<dbReference type="GO" id="GO:0015293">
    <property type="term" value="F:symporter activity"/>
    <property type="evidence" value="ECO:0007669"/>
    <property type="project" value="UniProtKB-KW"/>
</dbReference>
<dbReference type="OrthoDB" id="2985014at2759"/>
<dbReference type="EMBL" id="LR899009">
    <property type="protein sequence ID" value="CAD7078120.1"/>
    <property type="molecule type" value="Genomic_DNA"/>
</dbReference>
<dbReference type="SUPFAM" id="SSF103473">
    <property type="entry name" value="MFS general substrate transporter"/>
    <property type="match status" value="1"/>
</dbReference>
<protein>
    <recommendedName>
        <fullName evidence="12">Putative inorganic phosphate cotransporter</fullName>
    </recommendedName>
</protein>
<evidence type="ECO:0000256" key="2">
    <source>
        <dbReference type="ARBA" id="ARBA00008586"/>
    </source>
</evidence>
<feature type="transmembrane region" description="Helical" evidence="13">
    <location>
        <begin position="431"/>
        <end position="454"/>
    </location>
</feature>
<evidence type="ECO:0000256" key="13">
    <source>
        <dbReference type="SAM" id="Phobius"/>
    </source>
</evidence>
<feature type="transmembrane region" description="Helical" evidence="13">
    <location>
        <begin position="304"/>
        <end position="328"/>
    </location>
</feature>
<evidence type="ECO:0000256" key="1">
    <source>
        <dbReference type="ARBA" id="ARBA00004141"/>
    </source>
</evidence>
<gene>
    <name evidence="15" type="ORF">HERILL_LOCUS1407</name>
</gene>
<feature type="domain" description="Major facilitator superfamily (MFS) profile" evidence="14">
    <location>
        <begin position="33"/>
        <end position="459"/>
    </location>
</feature>
<evidence type="ECO:0000256" key="12">
    <source>
        <dbReference type="ARBA" id="ARBA00068450"/>
    </source>
</evidence>
<comment type="similarity">
    <text evidence="2">Belongs to the major facilitator superfamily. Sodium/anion cotransporter family.</text>
</comment>
<dbReference type="GO" id="GO:0006820">
    <property type="term" value="P:monoatomic anion transport"/>
    <property type="evidence" value="ECO:0007669"/>
    <property type="project" value="TreeGrafter"/>
</dbReference>
<keyword evidence="5" id="KW-0769">Symport</keyword>
<feature type="transmembrane region" description="Helical" evidence="13">
    <location>
        <begin position="36"/>
        <end position="60"/>
    </location>
</feature>
<organism evidence="15 16">
    <name type="scientific">Hermetia illucens</name>
    <name type="common">Black soldier fly</name>
    <dbReference type="NCBI Taxonomy" id="343691"/>
    <lineage>
        <taxon>Eukaryota</taxon>
        <taxon>Metazoa</taxon>
        <taxon>Ecdysozoa</taxon>
        <taxon>Arthropoda</taxon>
        <taxon>Hexapoda</taxon>
        <taxon>Insecta</taxon>
        <taxon>Pterygota</taxon>
        <taxon>Neoptera</taxon>
        <taxon>Endopterygota</taxon>
        <taxon>Diptera</taxon>
        <taxon>Brachycera</taxon>
        <taxon>Stratiomyomorpha</taxon>
        <taxon>Stratiomyidae</taxon>
        <taxon>Hermetiinae</taxon>
        <taxon>Hermetia</taxon>
    </lineage>
</organism>
<evidence type="ECO:0000256" key="9">
    <source>
        <dbReference type="ARBA" id="ARBA00023136"/>
    </source>
</evidence>
<keyword evidence="7" id="KW-0915">Sodium</keyword>
<evidence type="ECO:0000256" key="10">
    <source>
        <dbReference type="ARBA" id="ARBA00023201"/>
    </source>
</evidence>
<comment type="function">
    <text evidence="11">May be an inorganic phosphate cotransporter.</text>
</comment>
<dbReference type="InterPro" id="IPR011701">
    <property type="entry name" value="MFS"/>
</dbReference>
<keyword evidence="6 13" id="KW-1133">Transmembrane helix</keyword>
<keyword evidence="9 13" id="KW-0472">Membrane</keyword>
<evidence type="ECO:0000256" key="11">
    <source>
        <dbReference type="ARBA" id="ARBA00054632"/>
    </source>
</evidence>
<dbReference type="InterPro" id="IPR050382">
    <property type="entry name" value="MFS_Na/Anion_cotransporter"/>
</dbReference>
<evidence type="ECO:0000256" key="6">
    <source>
        <dbReference type="ARBA" id="ARBA00022989"/>
    </source>
</evidence>
<evidence type="ECO:0000313" key="16">
    <source>
        <dbReference type="Proteomes" id="UP000594454"/>
    </source>
</evidence>
<dbReference type="PANTHER" id="PTHR11662">
    <property type="entry name" value="SOLUTE CARRIER FAMILY 17"/>
    <property type="match status" value="1"/>
</dbReference>
<feature type="transmembrane region" description="Helical" evidence="13">
    <location>
        <begin position="108"/>
        <end position="131"/>
    </location>
</feature>
<feature type="transmembrane region" description="Helical" evidence="13">
    <location>
        <begin position="170"/>
        <end position="193"/>
    </location>
</feature>
<feature type="transmembrane region" description="Helical" evidence="13">
    <location>
        <begin position="340"/>
        <end position="361"/>
    </location>
</feature>
<keyword evidence="3" id="KW-0813">Transport</keyword>
<dbReference type="PANTHER" id="PTHR11662:SF280">
    <property type="entry name" value="FI21844P1-RELATED"/>
    <property type="match status" value="1"/>
</dbReference>
<keyword evidence="4 13" id="KW-0812">Transmembrane</keyword>
<comment type="subcellular location">
    <subcellularLocation>
        <location evidence="1">Membrane</location>
        <topology evidence="1">Multi-pass membrane protein</topology>
    </subcellularLocation>
</comment>
<feature type="transmembrane region" description="Helical" evidence="13">
    <location>
        <begin position="407"/>
        <end position="425"/>
    </location>
</feature>
<evidence type="ECO:0000256" key="7">
    <source>
        <dbReference type="ARBA" id="ARBA00023053"/>
    </source>
</evidence>
<evidence type="ECO:0000256" key="5">
    <source>
        <dbReference type="ARBA" id="ARBA00022847"/>
    </source>
</evidence>
<dbReference type="FunFam" id="1.20.1250.20:FF:000144">
    <property type="entry name" value="Picot, isoform B"/>
    <property type="match status" value="1"/>
</dbReference>
<reference evidence="15 16" key="1">
    <citation type="submission" date="2020-11" db="EMBL/GenBank/DDBJ databases">
        <authorList>
            <person name="Wallbank WR R."/>
            <person name="Pardo Diaz C."/>
            <person name="Kozak K."/>
            <person name="Martin S."/>
            <person name="Jiggins C."/>
            <person name="Moest M."/>
            <person name="Warren A I."/>
            <person name="Generalovic N T."/>
            <person name="Byers J.R.P. K."/>
            <person name="Montejo-Kovacevich G."/>
            <person name="Yen C E."/>
        </authorList>
    </citation>
    <scope>NUCLEOTIDE SEQUENCE [LARGE SCALE GENOMIC DNA]</scope>
</reference>
<dbReference type="Pfam" id="PF07690">
    <property type="entry name" value="MFS_1"/>
    <property type="match status" value="1"/>
</dbReference>
<dbReference type="InterPro" id="IPR020846">
    <property type="entry name" value="MFS_dom"/>
</dbReference>
<dbReference type="Gene3D" id="1.20.1250.20">
    <property type="entry name" value="MFS general substrate transporter like domains"/>
    <property type="match status" value="2"/>
</dbReference>
<dbReference type="AlphaFoldDB" id="A0A7R8YN67"/>
<dbReference type="CDD" id="cd17318">
    <property type="entry name" value="MFS_SLC17"/>
    <property type="match status" value="1"/>
</dbReference>
<feature type="transmembrane region" description="Helical" evidence="13">
    <location>
        <begin position="199"/>
        <end position="220"/>
    </location>
</feature>
<feature type="transmembrane region" description="Helical" evidence="13">
    <location>
        <begin position="367"/>
        <end position="386"/>
    </location>
</feature>
<keyword evidence="16" id="KW-1185">Reference proteome</keyword>
<dbReference type="OMA" id="CNTIGQW"/>
<proteinExistence type="inferred from homology"/>
<dbReference type="PROSITE" id="PS50850">
    <property type="entry name" value="MFS"/>
    <property type="match status" value="1"/>
</dbReference>
<dbReference type="GO" id="GO:0006814">
    <property type="term" value="P:sodium ion transport"/>
    <property type="evidence" value="ECO:0007669"/>
    <property type="project" value="UniProtKB-KW"/>
</dbReference>
<dbReference type="InParanoid" id="A0A7R8YN67"/>
<evidence type="ECO:0000256" key="4">
    <source>
        <dbReference type="ARBA" id="ARBA00022692"/>
    </source>
</evidence>
<name>A0A7R8YN67_HERIL</name>
<dbReference type="Proteomes" id="UP000594454">
    <property type="component" value="Chromosome 1"/>
</dbReference>
<keyword evidence="8" id="KW-0406">Ion transport</keyword>
<sequence>MFPFCCRCSRCCRNDYEPIGNEAQGQVFGVRHLQCLLLFCALTVAYAMRVNLSVAIVAMTDRNATRPGFEVYDWDEKTKSLILSSFFWGYIVTQIPGGQLAQRFGAKFLLLAGLSICSVLTLLIPACASIGGWKLVVAVRILEGLCQGVTFPSAHTMISKWATPEERGRLSAYVYSGSQFGTVVMLGSSGLIASSPLGWPSIFYISGIAGSIWALAWALLAASTPSRHRTITAAERVYIESSLGHVNETVQRRVTPWLSIMTSFPFFCLLIVHCAHNWGFWTLLTEMPTYMNSVLDMDIKKNALLSALPYLAMFISTFLFSGLADFLARNHYITLSTSRKLFNTIGHWIPMVVLLPLGYINRDQHETAVFLLILAVGMTSATYIGFHVNHIDLAPNHAGTLMGITNCAANVMSIIAPLTVGIIVYDETNPALWRTVFFLMSAIYFFGNLLFIVFGKTEPQPWNISPVYESINATAEPVRVIDAGHQD</sequence>
<dbReference type="FunCoup" id="A0A7R8YN67">
    <property type="interactions" value="8"/>
</dbReference>
<accession>A0A7R8YN67</accession>
<dbReference type="GO" id="GO:0016020">
    <property type="term" value="C:membrane"/>
    <property type="evidence" value="ECO:0007669"/>
    <property type="project" value="UniProtKB-SubCell"/>
</dbReference>